<organism evidence="5">
    <name type="scientific">Guillardia theta (strain CCMP2712)</name>
    <name type="common">Cryptophyte</name>
    <dbReference type="NCBI Taxonomy" id="905079"/>
    <lineage>
        <taxon>Eukaryota</taxon>
        <taxon>Cryptophyceae</taxon>
        <taxon>Pyrenomonadales</taxon>
        <taxon>Geminigeraceae</taxon>
        <taxon>Guillardia</taxon>
    </lineage>
</organism>
<dbReference type="Proteomes" id="UP000011087">
    <property type="component" value="Unassembled WGS sequence"/>
</dbReference>
<feature type="region of interest" description="Disordered" evidence="3">
    <location>
        <begin position="138"/>
        <end position="163"/>
    </location>
</feature>
<dbReference type="EnsemblProtists" id="EKX50174">
    <property type="protein sequence ID" value="EKX50174"/>
    <property type="gene ID" value="GUITHDRAFT_135356"/>
</dbReference>
<feature type="region of interest" description="Disordered" evidence="3">
    <location>
        <begin position="550"/>
        <end position="593"/>
    </location>
</feature>
<dbReference type="GO" id="GO:0005509">
    <property type="term" value="F:calcium ion binding"/>
    <property type="evidence" value="ECO:0007669"/>
    <property type="project" value="InterPro"/>
</dbReference>
<evidence type="ECO:0000256" key="3">
    <source>
        <dbReference type="SAM" id="MobiDB-lite"/>
    </source>
</evidence>
<sequence>MKFSYSSDRSDHHDTILSSKAQELCRQGLQEERRGNCERAEEYYRLALIADENHADTLAAYGHFLQTYTSDYDRAESLYKRSLSVNPTHLDTLQNYAVFLENVRGDMQRAEKLYNIALTMTAWCDDVSVEARHSLDRSAQDGAYEPERKAPSTSMKERRLKKYQPSSTAFDLLGTEMVSSPNIERQPSGKQIDAERRFLDGSATFMDDRRFASSRHNKRHTHDMHEKPWEGPLDNPHGTPSTAGRTVKKVEHHAVASFFYFGTPRSQLVQSKAFHQSLYASFEGLLRLTSSRRLSRESLFDTLEKCGIFANRESPTEDLLQLFQRSSKKNKQIHESDLFPAFSELVLDMMSIQNSSQKRETRGDLTETLEAQPEIQSNTRNFALDWLRQVKEIRKEETDVAISNETAADSTQPNFDRQIQYNDQRGVQDDSLHLSRIGKAYDGEDDSFDPAADMARKPMGDRLPRAWKVEIDKHHVNGDSIPESKRIESLSRSKGSNSQAVSSIMPEERFDKESLYHPTNSFFSDMKNPPVRIAEASKFSLLIPNEKISAHHPHQDKDPSSSSHELGSRLRSSQRRTTGEETDRSNESEVRDKTASLLQRLRDRFGTTAQLFQYFKTRQVDQGSQAGNVIGRVTSKASQGSTSITFEEFKATAESLGMNFTAREIEDMFLSLAVSITSNIPYKSLVEAVRSCTSSRSRDFGQGKRFERDSHKIRTELKCSFMTSLHAFVFFDIRGRDFLSKKDLALGLKRLKIKEQINLEAAFEETDLDHDGKINYKEFIKHFAAGWHPVEDFEAVQREYEKLKRESRRRWMTNDIPTESSPPKKSSRPRSAPPASQVSQKDSARRTLNFDGSAVYAGTSLNENFSSDTESDEEPSDGKAREPPHETKHNHRAREHAGSELPSKSQAAEREEDGSKTSNLSEAEQLDPRRLANLRLLEAKKKKEVSMLQEQEELIRQRQEMLEQKRVRRLMLDRERLERAKLIKRKDGENSESALRLFSRQSPPDHS</sequence>
<dbReference type="InterPro" id="IPR002048">
    <property type="entry name" value="EF_hand_dom"/>
</dbReference>
<feature type="compositionally biased region" description="Basic and acidic residues" evidence="3">
    <location>
        <begin position="477"/>
        <end position="491"/>
    </location>
</feature>
<feature type="compositionally biased region" description="Basic and acidic residues" evidence="3">
    <location>
        <begin position="577"/>
        <end position="593"/>
    </location>
</feature>
<name>L1JPH1_GUITC</name>
<dbReference type="AlphaFoldDB" id="L1JPH1"/>
<dbReference type="PaxDb" id="55529-EKX50174"/>
<dbReference type="SUPFAM" id="SSF47473">
    <property type="entry name" value="EF-hand"/>
    <property type="match status" value="1"/>
</dbReference>
<feature type="compositionally biased region" description="Low complexity" evidence="3">
    <location>
        <begin position="821"/>
        <end position="836"/>
    </location>
</feature>
<dbReference type="CDD" id="cd00051">
    <property type="entry name" value="EFh"/>
    <property type="match status" value="1"/>
</dbReference>
<gene>
    <name evidence="5" type="ORF">GUITHDRAFT_135356</name>
</gene>
<feature type="compositionally biased region" description="Polar residues" evidence="3">
    <location>
        <begin position="492"/>
        <end position="502"/>
    </location>
</feature>
<dbReference type="GeneID" id="17307000"/>
<dbReference type="InterPro" id="IPR011990">
    <property type="entry name" value="TPR-like_helical_dom_sf"/>
</dbReference>
<feature type="region of interest" description="Disordered" evidence="3">
    <location>
        <begin position="859"/>
        <end position="930"/>
    </location>
</feature>
<evidence type="ECO:0000313" key="6">
    <source>
        <dbReference type="EnsemblProtists" id="EKX50174"/>
    </source>
</evidence>
<keyword evidence="2" id="KW-0175">Coiled coil</keyword>
<evidence type="ECO:0000256" key="1">
    <source>
        <dbReference type="ARBA" id="ARBA00022837"/>
    </source>
</evidence>
<feature type="domain" description="EF-hand" evidence="4">
    <location>
        <begin position="754"/>
        <end position="789"/>
    </location>
</feature>
<accession>L1JPH1</accession>
<keyword evidence="1" id="KW-0106">Calcium</keyword>
<dbReference type="HOGENOM" id="CLU_298524_0_0_1"/>
<evidence type="ECO:0000256" key="2">
    <source>
        <dbReference type="SAM" id="Coils"/>
    </source>
</evidence>
<dbReference type="InterPro" id="IPR018247">
    <property type="entry name" value="EF_Hand_1_Ca_BS"/>
</dbReference>
<dbReference type="RefSeq" id="XP_005837154.1">
    <property type="nucleotide sequence ID" value="XM_005837097.1"/>
</dbReference>
<protein>
    <recommendedName>
        <fullName evidence="4">EF-hand domain-containing protein</fullName>
    </recommendedName>
</protein>
<dbReference type="SUPFAM" id="SSF48452">
    <property type="entry name" value="TPR-like"/>
    <property type="match status" value="1"/>
</dbReference>
<dbReference type="PROSITE" id="PS50222">
    <property type="entry name" value="EF_HAND_2"/>
    <property type="match status" value="1"/>
</dbReference>
<dbReference type="EMBL" id="JH992979">
    <property type="protein sequence ID" value="EKX50174.1"/>
    <property type="molecule type" value="Genomic_DNA"/>
</dbReference>
<feature type="coiled-coil region" evidence="2">
    <location>
        <begin position="931"/>
        <end position="968"/>
    </location>
</feature>
<dbReference type="InterPro" id="IPR011992">
    <property type="entry name" value="EF-hand-dom_pair"/>
</dbReference>
<feature type="compositionally biased region" description="Basic and acidic residues" evidence="3">
    <location>
        <begin position="138"/>
        <end position="150"/>
    </location>
</feature>
<dbReference type="PROSITE" id="PS00018">
    <property type="entry name" value="EF_HAND_1"/>
    <property type="match status" value="1"/>
</dbReference>
<reference evidence="6" key="3">
    <citation type="submission" date="2015-06" db="UniProtKB">
        <authorList>
            <consortium name="EnsemblProtists"/>
        </authorList>
    </citation>
    <scope>IDENTIFICATION</scope>
</reference>
<feature type="region of interest" description="Disordered" evidence="3">
    <location>
        <begin position="477"/>
        <end position="506"/>
    </location>
</feature>
<evidence type="ECO:0000259" key="4">
    <source>
        <dbReference type="PROSITE" id="PS50222"/>
    </source>
</evidence>
<dbReference type="KEGG" id="gtt:GUITHDRAFT_135356"/>
<dbReference type="SMART" id="SM00054">
    <property type="entry name" value="EFh"/>
    <property type="match status" value="1"/>
</dbReference>
<feature type="region of interest" description="Disordered" evidence="3">
    <location>
        <begin position="214"/>
        <end position="244"/>
    </location>
</feature>
<keyword evidence="7" id="KW-1185">Reference proteome</keyword>
<reference evidence="7" key="2">
    <citation type="submission" date="2012-11" db="EMBL/GenBank/DDBJ databases">
        <authorList>
            <person name="Kuo A."/>
            <person name="Curtis B.A."/>
            <person name="Tanifuji G."/>
            <person name="Burki F."/>
            <person name="Gruber A."/>
            <person name="Irimia M."/>
            <person name="Maruyama S."/>
            <person name="Arias M.C."/>
            <person name="Ball S.G."/>
            <person name="Gile G.H."/>
            <person name="Hirakawa Y."/>
            <person name="Hopkins J.F."/>
            <person name="Rensing S.A."/>
            <person name="Schmutz J."/>
            <person name="Symeonidi A."/>
            <person name="Elias M."/>
            <person name="Eveleigh R.J."/>
            <person name="Herman E.K."/>
            <person name="Klute M.J."/>
            <person name="Nakayama T."/>
            <person name="Obornik M."/>
            <person name="Reyes-Prieto A."/>
            <person name="Armbrust E.V."/>
            <person name="Aves S.J."/>
            <person name="Beiko R.G."/>
            <person name="Coutinho P."/>
            <person name="Dacks J.B."/>
            <person name="Durnford D.G."/>
            <person name="Fast N.M."/>
            <person name="Green B.R."/>
            <person name="Grisdale C."/>
            <person name="Hempe F."/>
            <person name="Henrissat B."/>
            <person name="Hoppner M.P."/>
            <person name="Ishida K.-I."/>
            <person name="Kim E."/>
            <person name="Koreny L."/>
            <person name="Kroth P.G."/>
            <person name="Liu Y."/>
            <person name="Malik S.-B."/>
            <person name="Maier U.G."/>
            <person name="McRose D."/>
            <person name="Mock T."/>
            <person name="Neilson J.A."/>
            <person name="Onodera N.T."/>
            <person name="Poole A.M."/>
            <person name="Pritham E.J."/>
            <person name="Richards T.A."/>
            <person name="Rocap G."/>
            <person name="Roy S.W."/>
            <person name="Sarai C."/>
            <person name="Schaack S."/>
            <person name="Shirato S."/>
            <person name="Slamovits C.H."/>
            <person name="Spencer D.F."/>
            <person name="Suzuki S."/>
            <person name="Worden A.Z."/>
            <person name="Zauner S."/>
            <person name="Barry K."/>
            <person name="Bell C."/>
            <person name="Bharti A.K."/>
            <person name="Crow J.A."/>
            <person name="Grimwood J."/>
            <person name="Kramer R."/>
            <person name="Lindquist E."/>
            <person name="Lucas S."/>
            <person name="Salamov A."/>
            <person name="McFadden G.I."/>
            <person name="Lane C.E."/>
            <person name="Keeling P.J."/>
            <person name="Gray M.W."/>
            <person name="Grigoriev I.V."/>
            <person name="Archibald J.M."/>
        </authorList>
    </citation>
    <scope>NUCLEOTIDE SEQUENCE</scope>
    <source>
        <strain evidence="7">CCMP2712</strain>
    </source>
</reference>
<proteinExistence type="predicted"/>
<feature type="compositionally biased region" description="Basic and acidic residues" evidence="3">
    <location>
        <begin position="876"/>
        <end position="887"/>
    </location>
</feature>
<feature type="region of interest" description="Disordered" evidence="3">
    <location>
        <begin position="986"/>
        <end position="1007"/>
    </location>
</feature>
<dbReference type="Gene3D" id="1.25.40.10">
    <property type="entry name" value="Tetratricopeptide repeat domain"/>
    <property type="match status" value="1"/>
</dbReference>
<dbReference type="OrthoDB" id="439046at2759"/>
<evidence type="ECO:0000313" key="7">
    <source>
        <dbReference type="Proteomes" id="UP000011087"/>
    </source>
</evidence>
<reference evidence="5 7" key="1">
    <citation type="journal article" date="2012" name="Nature">
        <title>Algal genomes reveal evolutionary mosaicism and the fate of nucleomorphs.</title>
        <authorList>
            <consortium name="DOE Joint Genome Institute"/>
            <person name="Curtis B.A."/>
            <person name="Tanifuji G."/>
            <person name="Burki F."/>
            <person name="Gruber A."/>
            <person name="Irimia M."/>
            <person name="Maruyama S."/>
            <person name="Arias M.C."/>
            <person name="Ball S.G."/>
            <person name="Gile G.H."/>
            <person name="Hirakawa Y."/>
            <person name="Hopkins J.F."/>
            <person name="Kuo A."/>
            <person name="Rensing S.A."/>
            <person name="Schmutz J."/>
            <person name="Symeonidi A."/>
            <person name="Elias M."/>
            <person name="Eveleigh R.J."/>
            <person name="Herman E.K."/>
            <person name="Klute M.J."/>
            <person name="Nakayama T."/>
            <person name="Obornik M."/>
            <person name="Reyes-Prieto A."/>
            <person name="Armbrust E.V."/>
            <person name="Aves S.J."/>
            <person name="Beiko R.G."/>
            <person name="Coutinho P."/>
            <person name="Dacks J.B."/>
            <person name="Durnford D.G."/>
            <person name="Fast N.M."/>
            <person name="Green B.R."/>
            <person name="Grisdale C.J."/>
            <person name="Hempel F."/>
            <person name="Henrissat B."/>
            <person name="Hoppner M.P."/>
            <person name="Ishida K."/>
            <person name="Kim E."/>
            <person name="Koreny L."/>
            <person name="Kroth P.G."/>
            <person name="Liu Y."/>
            <person name="Malik S.B."/>
            <person name="Maier U.G."/>
            <person name="McRose D."/>
            <person name="Mock T."/>
            <person name="Neilson J.A."/>
            <person name="Onodera N.T."/>
            <person name="Poole A.M."/>
            <person name="Pritham E.J."/>
            <person name="Richards T.A."/>
            <person name="Rocap G."/>
            <person name="Roy S.W."/>
            <person name="Sarai C."/>
            <person name="Schaack S."/>
            <person name="Shirato S."/>
            <person name="Slamovits C.H."/>
            <person name="Spencer D.F."/>
            <person name="Suzuki S."/>
            <person name="Worden A.Z."/>
            <person name="Zauner S."/>
            <person name="Barry K."/>
            <person name="Bell C."/>
            <person name="Bharti A.K."/>
            <person name="Crow J.A."/>
            <person name="Grimwood J."/>
            <person name="Kramer R."/>
            <person name="Lindquist E."/>
            <person name="Lucas S."/>
            <person name="Salamov A."/>
            <person name="McFadden G.I."/>
            <person name="Lane C.E."/>
            <person name="Keeling P.J."/>
            <person name="Gray M.W."/>
            <person name="Grigoriev I.V."/>
            <person name="Archibald J.M."/>
        </authorList>
    </citation>
    <scope>NUCLEOTIDE SEQUENCE</scope>
    <source>
        <strain evidence="5 7">CCMP2712</strain>
    </source>
</reference>
<evidence type="ECO:0000313" key="5">
    <source>
        <dbReference type="EMBL" id="EKX50174.1"/>
    </source>
</evidence>
<feature type="region of interest" description="Disordered" evidence="3">
    <location>
        <begin position="811"/>
        <end position="845"/>
    </location>
</feature>
<dbReference type="Gene3D" id="1.10.238.10">
    <property type="entry name" value="EF-hand"/>
    <property type="match status" value="1"/>
</dbReference>